<dbReference type="Proteomes" id="UP001500642">
    <property type="component" value="Unassembled WGS sequence"/>
</dbReference>
<proteinExistence type="predicted"/>
<keyword evidence="4 5" id="KW-0472">Membrane</keyword>
<evidence type="ECO:0000256" key="4">
    <source>
        <dbReference type="ARBA" id="ARBA00023136"/>
    </source>
</evidence>
<feature type="transmembrane region" description="Helical" evidence="5">
    <location>
        <begin position="450"/>
        <end position="469"/>
    </location>
</feature>
<feature type="transmembrane region" description="Helical" evidence="5">
    <location>
        <begin position="48"/>
        <end position="65"/>
    </location>
</feature>
<comment type="caution">
    <text evidence="7">The sequence shown here is derived from an EMBL/GenBank/DDBJ whole genome shotgun (WGS) entry which is preliminary data.</text>
</comment>
<feature type="transmembrane region" description="Helical" evidence="5">
    <location>
        <begin position="379"/>
        <end position="406"/>
    </location>
</feature>
<dbReference type="InterPro" id="IPR036259">
    <property type="entry name" value="MFS_trans_sf"/>
</dbReference>
<organism evidence="7 8">
    <name type="scientific">Brevibacterium pityocampae</name>
    <dbReference type="NCBI Taxonomy" id="506594"/>
    <lineage>
        <taxon>Bacteria</taxon>
        <taxon>Bacillati</taxon>
        <taxon>Actinomycetota</taxon>
        <taxon>Actinomycetes</taxon>
        <taxon>Micrococcales</taxon>
        <taxon>Brevibacteriaceae</taxon>
        <taxon>Brevibacterium</taxon>
    </lineage>
</organism>
<name>A0ABP8JH23_9MICO</name>
<dbReference type="PANTHER" id="PTHR42718">
    <property type="entry name" value="MAJOR FACILITATOR SUPERFAMILY MULTIDRUG TRANSPORTER MFSC"/>
    <property type="match status" value="1"/>
</dbReference>
<feature type="transmembrane region" description="Helical" evidence="5">
    <location>
        <begin position="278"/>
        <end position="298"/>
    </location>
</feature>
<feature type="transmembrane region" description="Helical" evidence="5">
    <location>
        <begin position="12"/>
        <end position="36"/>
    </location>
</feature>
<evidence type="ECO:0000256" key="2">
    <source>
        <dbReference type="ARBA" id="ARBA00022692"/>
    </source>
</evidence>
<reference evidence="8" key="1">
    <citation type="journal article" date="2019" name="Int. J. Syst. Evol. Microbiol.">
        <title>The Global Catalogue of Microorganisms (GCM) 10K type strain sequencing project: providing services to taxonomists for standard genome sequencing and annotation.</title>
        <authorList>
            <consortium name="The Broad Institute Genomics Platform"/>
            <consortium name="The Broad Institute Genome Sequencing Center for Infectious Disease"/>
            <person name="Wu L."/>
            <person name="Ma J."/>
        </authorList>
    </citation>
    <scope>NUCLEOTIDE SEQUENCE [LARGE SCALE GENOMIC DNA]</scope>
    <source>
        <strain evidence="8">JCM 17808</strain>
    </source>
</reference>
<keyword evidence="2 5" id="KW-0812">Transmembrane</keyword>
<feature type="transmembrane region" description="Helical" evidence="5">
    <location>
        <begin position="135"/>
        <end position="153"/>
    </location>
</feature>
<evidence type="ECO:0000313" key="8">
    <source>
        <dbReference type="Proteomes" id="UP001500642"/>
    </source>
</evidence>
<gene>
    <name evidence="7" type="ORF">GCM10023167_17570</name>
</gene>
<dbReference type="InterPro" id="IPR020846">
    <property type="entry name" value="MFS_dom"/>
</dbReference>
<protein>
    <submittedName>
        <fullName evidence="7">MFS transporter</fullName>
    </submittedName>
</protein>
<dbReference type="Gene3D" id="1.20.1250.20">
    <property type="entry name" value="MFS general substrate transporter like domains"/>
    <property type="match status" value="2"/>
</dbReference>
<feature type="transmembrane region" description="Helical" evidence="5">
    <location>
        <begin position="165"/>
        <end position="185"/>
    </location>
</feature>
<feature type="transmembrane region" description="Helical" evidence="5">
    <location>
        <begin position="426"/>
        <end position="444"/>
    </location>
</feature>
<feature type="domain" description="Major facilitator superfamily (MFS) profile" evidence="6">
    <location>
        <begin position="11"/>
        <end position="476"/>
    </location>
</feature>
<feature type="transmembrane region" description="Helical" evidence="5">
    <location>
        <begin position="350"/>
        <end position="373"/>
    </location>
</feature>
<evidence type="ECO:0000313" key="7">
    <source>
        <dbReference type="EMBL" id="GAA4390771.1"/>
    </source>
</evidence>
<accession>A0ABP8JH23</accession>
<evidence type="ECO:0000256" key="3">
    <source>
        <dbReference type="ARBA" id="ARBA00022989"/>
    </source>
</evidence>
<feature type="transmembrane region" description="Helical" evidence="5">
    <location>
        <begin position="318"/>
        <end position="338"/>
    </location>
</feature>
<keyword evidence="3 5" id="KW-1133">Transmembrane helix</keyword>
<evidence type="ECO:0000256" key="5">
    <source>
        <dbReference type="SAM" id="Phobius"/>
    </source>
</evidence>
<dbReference type="SUPFAM" id="SSF103473">
    <property type="entry name" value="MFS general substrate transporter"/>
    <property type="match status" value="1"/>
</dbReference>
<dbReference type="PANTHER" id="PTHR42718:SF39">
    <property type="entry name" value="ACTINORHODIN TRANSPORTER-RELATED"/>
    <property type="match status" value="1"/>
</dbReference>
<dbReference type="PROSITE" id="PS50850">
    <property type="entry name" value="MFS"/>
    <property type="match status" value="1"/>
</dbReference>
<sequence>MNPTPPSDRPTVWPLYVVTFLATYTIAVASISAPGIQHSLEIPETRTSLVIGAYSATFAAGLIMSGRLGDRYGRRRMFQLGTAGLAITAFLTAAAPNLELLLIARLLQGCAAAATTPQVLSSIQAILTGERRLRAVGLYSVFAGSGTVGGQVIGGVVNSGFGPEFGWRAAFGSVGVLAIFAWVGARYLTETRSPNPMGLDLRGSIILGISLFLLIAGLTNSAGIDLGSPLSPPGPLVSSAVLLAAAALGLGLLVPHSRGRERAGKPSILPARVMREPGVRLGVTLSCLLFLMIGGFMYNFAILSQIGLGYTPLESGLATLTLALAFVTSSAIAPRLVSRAGGPARGGPRVLLFASVLQACGLASVGLIALLGLSPFAAWFMVAAVLIGGGQGLMLGPLVSVVMTAVPDEVAGLTGGLIATAQQTGIGLGIAILSTVFAGLAQILPMPTAYGITTLGTVVLSLVFAFATVRLRAHGRGV</sequence>
<dbReference type="InterPro" id="IPR011701">
    <property type="entry name" value="MFS"/>
</dbReference>
<evidence type="ECO:0000259" key="6">
    <source>
        <dbReference type="PROSITE" id="PS50850"/>
    </source>
</evidence>
<feature type="transmembrane region" description="Helical" evidence="5">
    <location>
        <begin position="205"/>
        <end position="224"/>
    </location>
</feature>
<dbReference type="Pfam" id="PF07690">
    <property type="entry name" value="MFS_1"/>
    <property type="match status" value="1"/>
</dbReference>
<dbReference type="RefSeq" id="WP_247618531.1">
    <property type="nucleotide sequence ID" value="NZ_BAABGL010000011.1"/>
</dbReference>
<feature type="transmembrane region" description="Helical" evidence="5">
    <location>
        <begin position="236"/>
        <end position="257"/>
    </location>
</feature>
<keyword evidence="8" id="KW-1185">Reference proteome</keyword>
<evidence type="ECO:0000256" key="1">
    <source>
        <dbReference type="ARBA" id="ARBA00004651"/>
    </source>
</evidence>
<dbReference type="EMBL" id="BAABGL010000011">
    <property type="protein sequence ID" value="GAA4390771.1"/>
    <property type="molecule type" value="Genomic_DNA"/>
</dbReference>
<comment type="subcellular location">
    <subcellularLocation>
        <location evidence="1">Cell membrane</location>
        <topology evidence="1">Multi-pass membrane protein</topology>
    </subcellularLocation>
</comment>